<dbReference type="GO" id="GO:0006689">
    <property type="term" value="P:ganglioside catabolic process"/>
    <property type="evidence" value="ECO:0007669"/>
    <property type="project" value="InterPro"/>
</dbReference>
<evidence type="ECO:0000256" key="2">
    <source>
        <dbReference type="SAM" id="SignalP"/>
    </source>
</evidence>
<sequence length="208" mass="22367">MQALALWLTVGALQLLTAVHGGPQQQRFVAQDITWSLSKVQNFAWENCGPPSEPAIIKSLSVSPDPIAVPGDVTVSASGANTISLCAPLKATVILEKKLADVWIKVPCVDQLGSCTYDDTCTMLDSLIPPGEPCPPPLQAYGIPCHCPFKAGTYTLPSSEFFIPNMDLPSFLTNGDYKMRVVLSNGDQEMSCTKLSFSLQAEDIHAKL</sequence>
<dbReference type="PANTHER" id="PTHR17357">
    <property type="entry name" value="GM2 GANGLIOSIDE ACTIVATOR PROTEIN"/>
    <property type="match status" value="1"/>
</dbReference>
<dbReference type="InterPro" id="IPR036846">
    <property type="entry name" value="GM2-AP_sf"/>
</dbReference>
<accession>A0A1W7RH87</accession>
<dbReference type="GO" id="GO:0005319">
    <property type="term" value="F:lipid transporter activity"/>
    <property type="evidence" value="ECO:0007669"/>
    <property type="project" value="TreeGrafter"/>
</dbReference>
<organism evidence="4">
    <name type="scientific">Agkistrodon contortrix contortrix</name>
    <name type="common">Southern copperhead</name>
    <dbReference type="NCBI Taxonomy" id="8713"/>
    <lineage>
        <taxon>Eukaryota</taxon>
        <taxon>Metazoa</taxon>
        <taxon>Chordata</taxon>
        <taxon>Craniata</taxon>
        <taxon>Vertebrata</taxon>
        <taxon>Euteleostomi</taxon>
        <taxon>Lepidosauria</taxon>
        <taxon>Squamata</taxon>
        <taxon>Bifurcata</taxon>
        <taxon>Unidentata</taxon>
        <taxon>Episquamata</taxon>
        <taxon>Toxicofera</taxon>
        <taxon>Serpentes</taxon>
        <taxon>Colubroidea</taxon>
        <taxon>Viperidae</taxon>
        <taxon>Crotalinae</taxon>
        <taxon>Agkistrodon</taxon>
    </lineage>
</organism>
<dbReference type="SUPFAM" id="SSF63707">
    <property type="entry name" value="Ganglioside M2 (gm2) activator"/>
    <property type="match status" value="1"/>
</dbReference>
<dbReference type="SMART" id="SM00737">
    <property type="entry name" value="ML"/>
    <property type="match status" value="1"/>
</dbReference>
<name>A0A1W7RH87_AGKCO</name>
<proteinExistence type="predicted"/>
<protein>
    <submittedName>
        <fullName evidence="4">Ganglioside GM2 activator</fullName>
    </submittedName>
</protein>
<dbReference type="Gene3D" id="2.70.220.10">
    <property type="entry name" value="Ganglioside GM2 activator"/>
    <property type="match status" value="1"/>
</dbReference>
<dbReference type="GO" id="GO:0009898">
    <property type="term" value="C:cytoplasmic side of plasma membrane"/>
    <property type="evidence" value="ECO:0007669"/>
    <property type="project" value="TreeGrafter"/>
</dbReference>
<dbReference type="AlphaFoldDB" id="A0A1W7RH87"/>
<dbReference type="GO" id="GO:0008047">
    <property type="term" value="F:enzyme activator activity"/>
    <property type="evidence" value="ECO:0007669"/>
    <property type="project" value="InterPro"/>
</dbReference>
<dbReference type="EMBL" id="GDAY02000926">
    <property type="protein sequence ID" value="JAV50501.1"/>
    <property type="molecule type" value="Transcribed_RNA"/>
</dbReference>
<dbReference type="InterPro" id="IPR028996">
    <property type="entry name" value="GM2-AP"/>
</dbReference>
<evidence type="ECO:0000259" key="3">
    <source>
        <dbReference type="SMART" id="SM00737"/>
    </source>
</evidence>
<dbReference type="InterPro" id="IPR003172">
    <property type="entry name" value="ML_dom"/>
</dbReference>
<feature type="chain" id="PRO_5012868337" evidence="2">
    <location>
        <begin position="22"/>
        <end position="208"/>
    </location>
</feature>
<dbReference type="PANTHER" id="PTHR17357:SF0">
    <property type="entry name" value="GANGLIOSIDE GM2 ACTIVATOR"/>
    <property type="match status" value="1"/>
</dbReference>
<feature type="signal peptide" evidence="2">
    <location>
        <begin position="1"/>
        <end position="21"/>
    </location>
</feature>
<keyword evidence="1 2" id="KW-0732">Signal</keyword>
<evidence type="ECO:0000313" key="4">
    <source>
        <dbReference type="EMBL" id="JAV50501.1"/>
    </source>
</evidence>
<reference evidence="4" key="1">
    <citation type="journal article" date="2015" name="G3 (Bethesda)">
        <title>Post-transcriptional mechanisms contribute little to phenotypic variation in snake venoms.</title>
        <authorList>
            <person name="Rokyta D.R."/>
            <person name="Margres M.J."/>
            <person name="Calvin K."/>
        </authorList>
    </citation>
    <scope>NUCLEOTIDE SEQUENCE</scope>
    <source>
        <strain evidence="4">KW1091</strain>
        <tissue evidence="4">Venom gland</tissue>
    </source>
</reference>
<reference evidence="4" key="2">
    <citation type="submission" date="2017-04" db="EMBL/GenBank/DDBJ databases">
        <title>Venomic assessment of a copperhead snake (Agkistrodon contortrix) produced by parthenogenesis.</title>
        <authorList>
            <person name="Calvete J.J."/>
            <person name="Casewell N."/>
            <person name="Wuster W."/>
            <person name="Rokyta D.R."/>
            <person name="Storey D."/>
            <person name="Smith C.S."/>
            <person name="Schuett G.W."/>
            <person name="Booth W."/>
        </authorList>
    </citation>
    <scope>NUCLEOTIDE SEQUENCE</scope>
    <source>
        <strain evidence="4">KW1091</strain>
        <tissue evidence="4">Venom gland</tissue>
    </source>
</reference>
<dbReference type="Pfam" id="PF02221">
    <property type="entry name" value="E1_DerP2_DerF2"/>
    <property type="match status" value="1"/>
</dbReference>
<feature type="domain" description="MD-2-related lipid-recognition" evidence="3">
    <location>
        <begin position="45"/>
        <end position="197"/>
    </location>
</feature>
<evidence type="ECO:0000256" key="1">
    <source>
        <dbReference type="ARBA" id="ARBA00022729"/>
    </source>
</evidence>